<dbReference type="AlphaFoldDB" id="A0A3S1BK59"/>
<protein>
    <submittedName>
        <fullName evidence="2">Pro-sigmaK processing inhibitor BofA</fullName>
    </submittedName>
</protein>
<name>A0A3S1BK59_9BACL</name>
<feature type="transmembrane region" description="Helical" evidence="1">
    <location>
        <begin position="65"/>
        <end position="82"/>
    </location>
</feature>
<comment type="caution">
    <text evidence="2">The sequence shown here is derived from an EMBL/GenBank/DDBJ whole genome shotgun (WGS) entry which is preliminary data.</text>
</comment>
<evidence type="ECO:0000313" key="2">
    <source>
        <dbReference type="EMBL" id="RUT41361.1"/>
    </source>
</evidence>
<accession>A0A3S1BK59</accession>
<reference evidence="2 3" key="1">
    <citation type="submission" date="2018-12" db="EMBL/GenBank/DDBJ databases">
        <authorList>
            <person name="Sun L."/>
            <person name="Chen Z."/>
        </authorList>
    </citation>
    <scope>NUCLEOTIDE SEQUENCE [LARGE SCALE GENOMIC DNA]</scope>
    <source>
        <strain evidence="2 3">DSM 15890</strain>
    </source>
</reference>
<dbReference type="EMBL" id="RZNY01000032">
    <property type="protein sequence ID" value="RUT41361.1"/>
    <property type="molecule type" value="Genomic_DNA"/>
</dbReference>
<dbReference type="Proteomes" id="UP000279446">
    <property type="component" value="Unassembled WGS sequence"/>
</dbReference>
<evidence type="ECO:0000256" key="1">
    <source>
        <dbReference type="SAM" id="Phobius"/>
    </source>
</evidence>
<dbReference type="InterPro" id="IPR010001">
    <property type="entry name" value="BofA"/>
</dbReference>
<evidence type="ECO:0000313" key="3">
    <source>
        <dbReference type="Proteomes" id="UP000279446"/>
    </source>
</evidence>
<organism evidence="2 3">
    <name type="scientific">Paenibacillus anaericanus</name>
    <dbReference type="NCBI Taxonomy" id="170367"/>
    <lineage>
        <taxon>Bacteria</taxon>
        <taxon>Bacillati</taxon>
        <taxon>Bacillota</taxon>
        <taxon>Bacilli</taxon>
        <taxon>Bacillales</taxon>
        <taxon>Paenibacillaceae</taxon>
        <taxon>Paenibacillus</taxon>
    </lineage>
</organism>
<dbReference type="Pfam" id="PF07441">
    <property type="entry name" value="BofA"/>
    <property type="match status" value="1"/>
</dbReference>
<feature type="transmembrane region" description="Helical" evidence="1">
    <location>
        <begin position="34"/>
        <end position="53"/>
    </location>
</feature>
<keyword evidence="1" id="KW-0812">Transmembrane</keyword>
<keyword evidence="1" id="KW-1133">Transmembrane helix</keyword>
<keyword evidence="1" id="KW-0472">Membrane</keyword>
<sequence length="87" mass="9399">MKLVLVGVLVVSLILLLYILFVKKLGFAWLTRLGFHVVLAALGIYLVNFSGLFTEVYIPLNPVTMSTALVLGLPGVALLVGLKMTIV</sequence>
<gene>
    <name evidence="2" type="ORF">EJP82_24175</name>
</gene>
<proteinExistence type="predicted"/>
<feature type="transmembrane region" description="Helical" evidence="1">
    <location>
        <begin position="6"/>
        <end position="22"/>
    </location>
</feature>
<dbReference type="OrthoDB" id="2659295at2"/>
<keyword evidence="3" id="KW-1185">Reference proteome</keyword>
<dbReference type="RefSeq" id="WP_127194631.1">
    <property type="nucleotide sequence ID" value="NZ_JAUSSS010000014.1"/>
</dbReference>